<keyword evidence="1" id="KW-1133">Transmembrane helix</keyword>
<evidence type="ECO:0000313" key="3">
    <source>
        <dbReference type="Proteomes" id="UP000053647"/>
    </source>
</evidence>
<reference evidence="3" key="2">
    <citation type="submission" date="2015-01" db="EMBL/GenBank/DDBJ databases">
        <title>Evolutionary Origins and Diversification of the Mycorrhizal Mutualists.</title>
        <authorList>
            <consortium name="DOE Joint Genome Institute"/>
            <consortium name="Mycorrhizal Genomics Consortium"/>
            <person name="Kohler A."/>
            <person name="Kuo A."/>
            <person name="Nagy L.G."/>
            <person name="Floudas D."/>
            <person name="Copeland A."/>
            <person name="Barry K.W."/>
            <person name="Cichocki N."/>
            <person name="Veneault-Fourrey C."/>
            <person name="LaButti K."/>
            <person name="Lindquist E.A."/>
            <person name="Lipzen A."/>
            <person name="Lundell T."/>
            <person name="Morin E."/>
            <person name="Murat C."/>
            <person name="Riley R."/>
            <person name="Ohm R."/>
            <person name="Sun H."/>
            <person name="Tunlid A."/>
            <person name="Henrissat B."/>
            <person name="Grigoriev I.V."/>
            <person name="Hibbett D.S."/>
            <person name="Martin F."/>
        </authorList>
    </citation>
    <scope>NUCLEOTIDE SEQUENCE [LARGE SCALE GENOMIC DNA]</scope>
    <source>
        <strain evidence="3">ATCC 200175</strain>
    </source>
</reference>
<name>A0A0C9TYU1_PAXIN</name>
<organism evidence="2 3">
    <name type="scientific">Paxillus involutus ATCC 200175</name>
    <dbReference type="NCBI Taxonomy" id="664439"/>
    <lineage>
        <taxon>Eukaryota</taxon>
        <taxon>Fungi</taxon>
        <taxon>Dikarya</taxon>
        <taxon>Basidiomycota</taxon>
        <taxon>Agaricomycotina</taxon>
        <taxon>Agaricomycetes</taxon>
        <taxon>Agaricomycetidae</taxon>
        <taxon>Boletales</taxon>
        <taxon>Paxilineae</taxon>
        <taxon>Paxillaceae</taxon>
        <taxon>Paxillus</taxon>
    </lineage>
</organism>
<evidence type="ECO:0000256" key="1">
    <source>
        <dbReference type="SAM" id="Phobius"/>
    </source>
</evidence>
<feature type="transmembrane region" description="Helical" evidence="1">
    <location>
        <begin position="196"/>
        <end position="223"/>
    </location>
</feature>
<evidence type="ECO:0000313" key="2">
    <source>
        <dbReference type="EMBL" id="KIJ15503.1"/>
    </source>
</evidence>
<reference evidence="2 3" key="1">
    <citation type="submission" date="2014-06" db="EMBL/GenBank/DDBJ databases">
        <authorList>
            <consortium name="DOE Joint Genome Institute"/>
            <person name="Kuo A."/>
            <person name="Kohler A."/>
            <person name="Nagy L.G."/>
            <person name="Floudas D."/>
            <person name="Copeland A."/>
            <person name="Barry K.W."/>
            <person name="Cichocki N."/>
            <person name="Veneault-Fourrey C."/>
            <person name="LaButti K."/>
            <person name="Lindquist E.A."/>
            <person name="Lipzen A."/>
            <person name="Lundell T."/>
            <person name="Morin E."/>
            <person name="Murat C."/>
            <person name="Sun H."/>
            <person name="Tunlid A."/>
            <person name="Henrissat B."/>
            <person name="Grigoriev I.V."/>
            <person name="Hibbett D.S."/>
            <person name="Martin F."/>
            <person name="Nordberg H.P."/>
            <person name="Cantor M.N."/>
            <person name="Hua S.X."/>
        </authorList>
    </citation>
    <scope>NUCLEOTIDE SEQUENCE [LARGE SCALE GENOMIC DNA]</scope>
    <source>
        <strain evidence="2 3">ATCC 200175</strain>
    </source>
</reference>
<keyword evidence="1" id="KW-0472">Membrane</keyword>
<feature type="transmembrane region" description="Helical" evidence="1">
    <location>
        <begin position="156"/>
        <end position="175"/>
    </location>
</feature>
<proteinExistence type="predicted"/>
<keyword evidence="1" id="KW-0812">Transmembrane</keyword>
<feature type="transmembrane region" description="Helical" evidence="1">
    <location>
        <begin position="229"/>
        <end position="251"/>
    </location>
</feature>
<accession>A0A0C9TYU1</accession>
<feature type="transmembrane region" description="Helical" evidence="1">
    <location>
        <begin position="80"/>
        <end position="102"/>
    </location>
</feature>
<feature type="transmembrane region" description="Helical" evidence="1">
    <location>
        <begin position="32"/>
        <end position="60"/>
    </location>
</feature>
<dbReference type="Proteomes" id="UP000053647">
    <property type="component" value="Unassembled WGS sequence"/>
</dbReference>
<keyword evidence="3" id="KW-1185">Reference proteome</keyword>
<protein>
    <submittedName>
        <fullName evidence="2">Uncharacterized protein</fullName>
    </submittedName>
</protein>
<sequence length="309" mass="34431">MFTLYTIASLALVQNIRMSKFDVPLRHRSQCFLAYISAMFILGTICLASNARGAQIAYVYRPNYQGSDSAAFVTSIRHQSVILMGSVSYILGGMMADCLVFWRVTVVYHNSRYWLWASLLPAFFLCGVIAMGICVIVQAYDLDLTFYSQSSTEFAVPYYACSLALSLTSTVLIVARLCLYKRRLERTSRGSVTSPYLGIIVIIIESSGLYALWSLLFLITYAINNPFQYMFLPSLAQVQIIAPLLIVLFVVQGRGWYQQSILASVGHIRFAPRPTSGIQNGQIDSDVTIPPPVTYSMSKGGSTYRPRST</sequence>
<feature type="transmembrane region" description="Helical" evidence="1">
    <location>
        <begin position="114"/>
        <end position="140"/>
    </location>
</feature>
<dbReference type="OrthoDB" id="2641762at2759"/>
<dbReference type="AlphaFoldDB" id="A0A0C9TYU1"/>
<dbReference type="HOGENOM" id="CLU_044614_0_2_1"/>
<gene>
    <name evidence="2" type="ORF">PAXINDRAFT_76905</name>
</gene>
<dbReference type="EMBL" id="KN819336">
    <property type="protein sequence ID" value="KIJ15503.1"/>
    <property type="molecule type" value="Genomic_DNA"/>
</dbReference>